<accession>A0A6A0ACY0</accession>
<feature type="non-terminal residue" evidence="1">
    <location>
        <position position="1"/>
    </location>
</feature>
<name>A0A6A0ACY0_HAELA</name>
<dbReference type="EMBL" id="BLLF01004470">
    <property type="protein sequence ID" value="GFH29677.1"/>
    <property type="molecule type" value="Genomic_DNA"/>
</dbReference>
<reference evidence="1 2" key="1">
    <citation type="submission" date="2020-02" db="EMBL/GenBank/DDBJ databases">
        <title>Draft genome sequence of Haematococcus lacustris strain NIES-144.</title>
        <authorList>
            <person name="Morimoto D."/>
            <person name="Nakagawa S."/>
            <person name="Yoshida T."/>
            <person name="Sawayama S."/>
        </authorList>
    </citation>
    <scope>NUCLEOTIDE SEQUENCE [LARGE SCALE GENOMIC DNA]</scope>
    <source>
        <strain evidence="1 2">NIES-144</strain>
    </source>
</reference>
<organism evidence="1 2">
    <name type="scientific">Haematococcus lacustris</name>
    <name type="common">Green alga</name>
    <name type="synonym">Haematococcus pluvialis</name>
    <dbReference type="NCBI Taxonomy" id="44745"/>
    <lineage>
        <taxon>Eukaryota</taxon>
        <taxon>Viridiplantae</taxon>
        <taxon>Chlorophyta</taxon>
        <taxon>core chlorophytes</taxon>
        <taxon>Chlorophyceae</taxon>
        <taxon>CS clade</taxon>
        <taxon>Chlamydomonadales</taxon>
        <taxon>Haematococcaceae</taxon>
        <taxon>Haematococcus</taxon>
    </lineage>
</organism>
<proteinExistence type="predicted"/>
<gene>
    <name evidence="1" type="ORF">HaLaN_28376</name>
</gene>
<evidence type="ECO:0000313" key="1">
    <source>
        <dbReference type="EMBL" id="GFH29677.1"/>
    </source>
</evidence>
<feature type="non-terminal residue" evidence="1">
    <location>
        <position position="31"/>
    </location>
</feature>
<dbReference type="Proteomes" id="UP000485058">
    <property type="component" value="Unassembled WGS sequence"/>
</dbReference>
<sequence>MQHGMQQAQLDRHHCSKWRDMSRIQVHTWYD</sequence>
<keyword evidence="2" id="KW-1185">Reference proteome</keyword>
<protein>
    <submittedName>
        <fullName evidence="1">Uncharacterized protein</fullName>
    </submittedName>
</protein>
<evidence type="ECO:0000313" key="2">
    <source>
        <dbReference type="Proteomes" id="UP000485058"/>
    </source>
</evidence>
<dbReference type="AlphaFoldDB" id="A0A6A0ACY0"/>
<comment type="caution">
    <text evidence="1">The sequence shown here is derived from an EMBL/GenBank/DDBJ whole genome shotgun (WGS) entry which is preliminary data.</text>
</comment>